<dbReference type="AlphaFoldDB" id="A0A432NT70"/>
<comment type="caution">
    <text evidence="2">The sequence shown here is derived from an EMBL/GenBank/DDBJ whole genome shotgun (WGS) entry which is preliminary data.</text>
</comment>
<reference evidence="2 3" key="1">
    <citation type="journal article" date="2015" name="Int. J. Syst. Evol. Microbiol.">
        <title>Rhizobium anhuiense sp. nov., isolated from effective nodules of Vicia faba and Pisum sativum.</title>
        <authorList>
            <person name="Zhang Y.J."/>
            <person name="Zheng W.T."/>
            <person name="Everall I."/>
            <person name="Young J.P."/>
            <person name="Zhang X.X."/>
            <person name="Tian C.F."/>
            <person name="Sui X.H."/>
            <person name="Wang E.T."/>
            <person name="Chen W.X."/>
        </authorList>
    </citation>
    <scope>NUCLEOTIDE SEQUENCE [LARGE SCALE GENOMIC DNA]</scope>
    <source>
        <strain evidence="2 3">CCBAU 23252</strain>
    </source>
</reference>
<evidence type="ECO:0000313" key="3">
    <source>
        <dbReference type="Proteomes" id="UP000273611"/>
    </source>
</evidence>
<evidence type="ECO:0000256" key="1">
    <source>
        <dbReference type="SAM" id="MobiDB-lite"/>
    </source>
</evidence>
<proteinExistence type="predicted"/>
<accession>A0A432NT70</accession>
<sequence length="105" mass="11366">MVDSNLSANFRSAEIAKLSTKRVSAPDPEHPFQTRFRESPLPLGTDGSRAANLPIDHGHRYSVGASCVRWCCQFQHILSGPSSKSKPVISFHGNSSSMAVSVAVR</sequence>
<feature type="region of interest" description="Disordered" evidence="1">
    <location>
        <begin position="19"/>
        <end position="49"/>
    </location>
</feature>
<protein>
    <submittedName>
        <fullName evidence="2">Uncharacterized protein</fullName>
    </submittedName>
</protein>
<evidence type="ECO:0000313" key="2">
    <source>
        <dbReference type="EMBL" id="RUM02852.1"/>
    </source>
</evidence>
<feature type="compositionally biased region" description="Basic and acidic residues" evidence="1">
    <location>
        <begin position="27"/>
        <end position="38"/>
    </location>
</feature>
<organism evidence="2 3">
    <name type="scientific">Rhizobium anhuiense</name>
    <dbReference type="NCBI Taxonomy" id="1184720"/>
    <lineage>
        <taxon>Bacteria</taxon>
        <taxon>Pseudomonadati</taxon>
        <taxon>Pseudomonadota</taxon>
        <taxon>Alphaproteobacteria</taxon>
        <taxon>Hyphomicrobiales</taxon>
        <taxon>Rhizobiaceae</taxon>
        <taxon>Rhizobium/Agrobacterium group</taxon>
        <taxon>Rhizobium</taxon>
    </lineage>
</organism>
<dbReference type="Proteomes" id="UP000273611">
    <property type="component" value="Unassembled WGS sequence"/>
</dbReference>
<name>A0A432NT70_9HYPH</name>
<dbReference type="EMBL" id="RIBW01000002">
    <property type="protein sequence ID" value="RUM02852.1"/>
    <property type="molecule type" value="Genomic_DNA"/>
</dbReference>
<gene>
    <name evidence="2" type="ORF">EEQ99_06475</name>
</gene>